<dbReference type="AlphaFoldDB" id="A0A7M1B1M9"/>
<dbReference type="GO" id="GO:0009307">
    <property type="term" value="P:DNA restriction-modification system"/>
    <property type="evidence" value="ECO:0007669"/>
    <property type="project" value="UniProtKB-KW"/>
</dbReference>
<dbReference type="PRINTS" id="PR00105">
    <property type="entry name" value="C5METTRFRASE"/>
</dbReference>
<dbReference type="Pfam" id="PF00145">
    <property type="entry name" value="DNA_methylase"/>
    <property type="match status" value="1"/>
</dbReference>
<dbReference type="GO" id="GO:0032259">
    <property type="term" value="P:methylation"/>
    <property type="evidence" value="ECO:0007669"/>
    <property type="project" value="UniProtKB-KW"/>
</dbReference>
<dbReference type="GO" id="GO:0003886">
    <property type="term" value="F:DNA (cytosine-5-)-methyltransferase activity"/>
    <property type="evidence" value="ECO:0007669"/>
    <property type="project" value="UniProtKB-EC"/>
</dbReference>
<keyword evidence="2 6" id="KW-0808">Transferase</keyword>
<evidence type="ECO:0000256" key="6">
    <source>
        <dbReference type="PROSITE-ProRule" id="PRU01016"/>
    </source>
</evidence>
<dbReference type="RefSeq" id="WP_193149777.1">
    <property type="nucleotide sequence ID" value="NZ_CP041235.1"/>
</dbReference>
<dbReference type="PROSITE" id="PS00094">
    <property type="entry name" value="C5_MTASE_1"/>
    <property type="match status" value="1"/>
</dbReference>
<dbReference type="PANTHER" id="PTHR46098">
    <property type="entry name" value="TRNA (CYTOSINE(38)-C(5))-METHYLTRANSFERASE"/>
    <property type="match status" value="1"/>
</dbReference>
<reference evidence="9 10" key="1">
    <citation type="submission" date="2019-06" db="EMBL/GenBank/DDBJ databases">
        <title>Sulfurimonas gotlandica sp. nov., a chemoautotrophic and psychrotolerant epsilonproteobacterium isolated from a pelagic redoxcline, and an emended description of the genus Sulfurimonas.</title>
        <authorList>
            <person name="Wang S."/>
            <person name="Jiang L."/>
            <person name="Shao Z."/>
        </authorList>
    </citation>
    <scope>NUCLEOTIDE SEQUENCE [LARGE SCALE GENOMIC DNA]</scope>
    <source>
        <strain evidence="9 10">S2-6</strain>
    </source>
</reference>
<dbReference type="SUPFAM" id="SSF53335">
    <property type="entry name" value="S-adenosyl-L-methionine-dependent methyltransferases"/>
    <property type="match status" value="1"/>
</dbReference>
<proteinExistence type="inferred from homology"/>
<comment type="similarity">
    <text evidence="6 7">Belongs to the class I-like SAM-binding methyltransferase superfamily. C5-methyltransferase family.</text>
</comment>
<gene>
    <name evidence="9" type="primary">dcm</name>
    <name evidence="9" type="ORF">FJR45_06645</name>
</gene>
<sequence length="441" mass="50364">MNFGSVCSGIEAASLAFNPLNIEATWFSEIEDFPSKVLKHHYSSIPNLGDMNDLPELILNESIEAPDILCGGTPCQAFSLAGWQQGLIDSRGQLTLKFIEVADAIDKMRIKNKKQPSIILWENVEGVLRDKTNAFGIFIAGLSGLGEEIKIKRWSTSGVLFGPKRNIAWRVLDAKYFGLPQQRRRLFVIATPKNINPEKIIFEQLMENYETFSNLEKLYKNKNTLDKNLFTQPESLKNERVRHFNDHKIEIFREYTDCLYSAYGTKWNGNAAAYNGSLYISQNDKIRRLTPIECERLMGFPDNYTLLDKATDTARFKAIGNSWAIPVVQWIAKQIQHYKKLNKSVTWIDGLLPYEETDLYKLYLFPKDIIKTTKGENINVSPASNNIKLGNIFDIVHLSAPDKFYISAKASHGILRRKTTRNINMNPSLEELFMKNCIAVF</sequence>
<evidence type="ECO:0000256" key="2">
    <source>
        <dbReference type="ARBA" id="ARBA00022679"/>
    </source>
</evidence>
<evidence type="ECO:0000256" key="7">
    <source>
        <dbReference type="RuleBase" id="RU000416"/>
    </source>
</evidence>
<dbReference type="InterPro" id="IPR050750">
    <property type="entry name" value="C5-MTase"/>
</dbReference>
<dbReference type="PANTHER" id="PTHR46098:SF1">
    <property type="entry name" value="TRNA (CYTOSINE(38)-C(5))-METHYLTRANSFERASE"/>
    <property type="match status" value="1"/>
</dbReference>
<name>A0A7M1B1M9_9BACT</name>
<dbReference type="NCBIfam" id="TIGR00675">
    <property type="entry name" value="dcm"/>
    <property type="match status" value="1"/>
</dbReference>
<protein>
    <recommendedName>
        <fullName evidence="8">Cytosine-specific methyltransferase</fullName>
        <ecNumber evidence="8">2.1.1.37</ecNumber>
    </recommendedName>
</protein>
<dbReference type="PROSITE" id="PS51679">
    <property type="entry name" value="SAM_MT_C5"/>
    <property type="match status" value="1"/>
</dbReference>
<dbReference type="InterPro" id="IPR029063">
    <property type="entry name" value="SAM-dependent_MTases_sf"/>
</dbReference>
<keyword evidence="4" id="KW-0680">Restriction system</keyword>
<feature type="active site" evidence="6">
    <location>
        <position position="75"/>
    </location>
</feature>
<dbReference type="Gene3D" id="3.40.50.150">
    <property type="entry name" value="Vaccinia Virus protein VP39"/>
    <property type="match status" value="1"/>
</dbReference>
<evidence type="ECO:0000313" key="9">
    <source>
        <dbReference type="EMBL" id="QOP43644.1"/>
    </source>
</evidence>
<accession>A0A7M1B1M9</accession>
<dbReference type="EC" id="2.1.1.37" evidence="8"/>
<evidence type="ECO:0000256" key="1">
    <source>
        <dbReference type="ARBA" id="ARBA00022603"/>
    </source>
</evidence>
<evidence type="ECO:0000256" key="8">
    <source>
        <dbReference type="RuleBase" id="RU000417"/>
    </source>
</evidence>
<dbReference type="InterPro" id="IPR001525">
    <property type="entry name" value="C5_MeTfrase"/>
</dbReference>
<dbReference type="KEGG" id="ssei:FJR45_06645"/>
<dbReference type="Gene3D" id="3.90.120.10">
    <property type="entry name" value="DNA Methylase, subunit A, domain 2"/>
    <property type="match status" value="1"/>
</dbReference>
<dbReference type="EMBL" id="CP041235">
    <property type="protein sequence ID" value="QOP43644.1"/>
    <property type="molecule type" value="Genomic_DNA"/>
</dbReference>
<comment type="catalytic activity">
    <reaction evidence="5 8">
        <text>a 2'-deoxycytidine in DNA + S-adenosyl-L-methionine = a 5-methyl-2'-deoxycytidine in DNA + S-adenosyl-L-homocysteine + H(+)</text>
        <dbReference type="Rhea" id="RHEA:13681"/>
        <dbReference type="Rhea" id="RHEA-COMP:11369"/>
        <dbReference type="Rhea" id="RHEA-COMP:11370"/>
        <dbReference type="ChEBI" id="CHEBI:15378"/>
        <dbReference type="ChEBI" id="CHEBI:57856"/>
        <dbReference type="ChEBI" id="CHEBI:59789"/>
        <dbReference type="ChEBI" id="CHEBI:85452"/>
        <dbReference type="ChEBI" id="CHEBI:85454"/>
        <dbReference type="EC" id="2.1.1.37"/>
    </reaction>
</comment>
<evidence type="ECO:0000313" key="10">
    <source>
        <dbReference type="Proteomes" id="UP000593719"/>
    </source>
</evidence>
<evidence type="ECO:0000256" key="3">
    <source>
        <dbReference type="ARBA" id="ARBA00022691"/>
    </source>
</evidence>
<dbReference type="InterPro" id="IPR018117">
    <property type="entry name" value="C5_DNA_meth_AS"/>
</dbReference>
<evidence type="ECO:0000256" key="4">
    <source>
        <dbReference type="ARBA" id="ARBA00022747"/>
    </source>
</evidence>
<organism evidence="9 10">
    <name type="scientific">Sulfurimonas sediminis</name>
    <dbReference type="NCBI Taxonomy" id="2590020"/>
    <lineage>
        <taxon>Bacteria</taxon>
        <taxon>Pseudomonadati</taxon>
        <taxon>Campylobacterota</taxon>
        <taxon>Epsilonproteobacteria</taxon>
        <taxon>Campylobacterales</taxon>
        <taxon>Sulfurimonadaceae</taxon>
        <taxon>Sulfurimonas</taxon>
    </lineage>
</organism>
<evidence type="ECO:0000256" key="5">
    <source>
        <dbReference type="ARBA" id="ARBA00047422"/>
    </source>
</evidence>
<keyword evidence="3 6" id="KW-0949">S-adenosyl-L-methionine</keyword>
<keyword evidence="1 6" id="KW-0489">Methyltransferase</keyword>
<dbReference type="REBASE" id="451058">
    <property type="entry name" value="M.SspS26ORF6645P"/>
</dbReference>
<keyword evidence="10" id="KW-1185">Reference proteome</keyword>
<dbReference type="Proteomes" id="UP000593719">
    <property type="component" value="Chromosome"/>
</dbReference>